<feature type="transmembrane region" description="Helical" evidence="11">
    <location>
        <begin position="170"/>
        <end position="195"/>
    </location>
</feature>
<evidence type="ECO:0000256" key="8">
    <source>
        <dbReference type="ARBA" id="ARBA00022989"/>
    </source>
</evidence>
<keyword evidence="13" id="KW-1185">Reference proteome</keyword>
<dbReference type="InterPro" id="IPR008915">
    <property type="entry name" value="Peptidase_M50"/>
</dbReference>
<proteinExistence type="inferred from homology"/>
<keyword evidence="6 11" id="KW-0378">Hydrolase</keyword>
<sequence length="418" mass="45855">MQTLITFILVFGVIVMVHEFGHFFFAKKAGVRVREFAIGMGPKLFQKQYNGTTYTLRILPVGGYVRMASRAEAEENPLQAGMTVTVGLTDQVVDQINLSDQVEIIGGRPFVVNDFDLVDDLYLEGYFEGDAIMTRLAVDHDATMIEPDGTAVLIAPRDTQFESAKLWQRALINFAGPMNNFLLTIILFVGVAFALPGVTTTNLDHVQNHSAAMQAGLKSGDQIEKIDGKPVKSWQAMQTQVQMSTSKNLTVTYQRAGKSHETTVTPQTKTVQGQKVRQIGVTPAMTKAPGARLNYAWQVTVQSVTQIWHAIIGLFQNFSLNKLGGPVAIYKNTQTASAFGIISVISFTAMLSINLGMMNLLPIPALDGGKLFLNLLEAIFRRPISEKFELGLTMAGAALLVVLMIAVTGNDLMRYFIK</sequence>
<dbReference type="AlphaFoldDB" id="A0A0R2GYP4"/>
<comment type="subcellular location">
    <subcellularLocation>
        <location evidence="2">Membrane</location>
        <topology evidence="2">Multi-pass membrane protein</topology>
    </subcellularLocation>
</comment>
<dbReference type="CDD" id="cd23081">
    <property type="entry name" value="cpPDZ_EcRseP-like"/>
    <property type="match status" value="1"/>
</dbReference>
<keyword evidence="7 11" id="KW-0862">Zinc</keyword>
<feature type="transmembrane region" description="Helical" evidence="11">
    <location>
        <begin position="6"/>
        <end position="25"/>
    </location>
</feature>
<dbReference type="SMART" id="SM00228">
    <property type="entry name" value="PDZ"/>
    <property type="match status" value="1"/>
</dbReference>
<dbReference type="InterPro" id="IPR001478">
    <property type="entry name" value="PDZ"/>
</dbReference>
<evidence type="ECO:0000256" key="2">
    <source>
        <dbReference type="ARBA" id="ARBA00004141"/>
    </source>
</evidence>
<evidence type="ECO:0000256" key="4">
    <source>
        <dbReference type="ARBA" id="ARBA00022670"/>
    </source>
</evidence>
<dbReference type="Pfam" id="PF02163">
    <property type="entry name" value="Peptidase_M50"/>
    <property type="match status" value="1"/>
</dbReference>
<evidence type="ECO:0000313" key="13">
    <source>
        <dbReference type="Proteomes" id="UP000051992"/>
    </source>
</evidence>
<evidence type="ECO:0000313" key="12">
    <source>
        <dbReference type="EMBL" id="KRN45881.1"/>
    </source>
</evidence>
<dbReference type="PANTHER" id="PTHR42837:SF2">
    <property type="entry name" value="MEMBRANE METALLOPROTEASE ARASP2, CHLOROPLASTIC-RELATED"/>
    <property type="match status" value="1"/>
</dbReference>
<dbReference type="Proteomes" id="UP000051992">
    <property type="component" value="Unassembled WGS sequence"/>
</dbReference>
<dbReference type="CDD" id="cd06163">
    <property type="entry name" value="S2P-M50_PDZ_RseP-like"/>
    <property type="match status" value="1"/>
</dbReference>
<dbReference type="InterPro" id="IPR041489">
    <property type="entry name" value="PDZ_6"/>
</dbReference>
<comment type="cofactor">
    <cofactor evidence="1 11">
        <name>Zn(2+)</name>
        <dbReference type="ChEBI" id="CHEBI:29105"/>
    </cofactor>
</comment>
<dbReference type="PANTHER" id="PTHR42837">
    <property type="entry name" value="REGULATOR OF SIGMA-E PROTEASE RSEP"/>
    <property type="match status" value="1"/>
</dbReference>
<accession>A0A0R2GYP4</accession>
<dbReference type="GO" id="GO:0006508">
    <property type="term" value="P:proteolysis"/>
    <property type="evidence" value="ECO:0007669"/>
    <property type="project" value="UniProtKB-KW"/>
</dbReference>
<dbReference type="GO" id="GO:0016020">
    <property type="term" value="C:membrane"/>
    <property type="evidence" value="ECO:0007669"/>
    <property type="project" value="UniProtKB-SubCell"/>
</dbReference>
<keyword evidence="4 12" id="KW-0645">Protease</keyword>
<reference evidence="12 13" key="1">
    <citation type="journal article" date="2015" name="Genome Announc.">
        <title>Expanding the biotechnology potential of lactobacilli through comparative genomics of 213 strains and associated genera.</title>
        <authorList>
            <person name="Sun Z."/>
            <person name="Harris H.M."/>
            <person name="McCann A."/>
            <person name="Guo C."/>
            <person name="Argimon S."/>
            <person name="Zhang W."/>
            <person name="Yang X."/>
            <person name="Jeffery I.B."/>
            <person name="Cooney J.C."/>
            <person name="Kagawa T.F."/>
            <person name="Liu W."/>
            <person name="Song Y."/>
            <person name="Salvetti E."/>
            <person name="Wrobel A."/>
            <person name="Rasinkangas P."/>
            <person name="Parkhill J."/>
            <person name="Rea M.C."/>
            <person name="O'Sullivan O."/>
            <person name="Ritari J."/>
            <person name="Douillard F.P."/>
            <person name="Paul Ross R."/>
            <person name="Yang R."/>
            <person name="Briner A.E."/>
            <person name="Felis G.E."/>
            <person name="de Vos W.M."/>
            <person name="Barrangou R."/>
            <person name="Klaenhammer T.R."/>
            <person name="Caufield P.W."/>
            <person name="Cui Y."/>
            <person name="Zhang H."/>
            <person name="O'Toole P.W."/>
        </authorList>
    </citation>
    <scope>NUCLEOTIDE SEQUENCE [LARGE SCALE GENOMIC DNA]</scope>
    <source>
        <strain evidence="12 13">DSM 20410</strain>
    </source>
</reference>
<keyword evidence="11" id="KW-0479">Metal-binding</keyword>
<dbReference type="EMBL" id="JQBM01000004">
    <property type="protein sequence ID" value="KRN45881.1"/>
    <property type="molecule type" value="Genomic_DNA"/>
</dbReference>
<dbReference type="EC" id="3.4.24.-" evidence="11"/>
<evidence type="ECO:0000256" key="11">
    <source>
        <dbReference type="RuleBase" id="RU362031"/>
    </source>
</evidence>
<protein>
    <recommendedName>
        <fullName evidence="11">Zinc metalloprotease</fullName>
        <ecNumber evidence="11">3.4.24.-</ecNumber>
    </recommendedName>
</protein>
<dbReference type="Gene3D" id="2.30.42.10">
    <property type="match status" value="1"/>
</dbReference>
<evidence type="ECO:0000256" key="10">
    <source>
        <dbReference type="ARBA" id="ARBA00023136"/>
    </source>
</evidence>
<keyword evidence="10 11" id="KW-0472">Membrane</keyword>
<evidence type="ECO:0000256" key="9">
    <source>
        <dbReference type="ARBA" id="ARBA00023049"/>
    </source>
</evidence>
<evidence type="ECO:0000256" key="5">
    <source>
        <dbReference type="ARBA" id="ARBA00022692"/>
    </source>
</evidence>
<dbReference type="PATRIC" id="fig|1629.5.peg.1237"/>
<dbReference type="GO" id="GO:0004222">
    <property type="term" value="F:metalloendopeptidase activity"/>
    <property type="evidence" value="ECO:0007669"/>
    <property type="project" value="InterPro"/>
</dbReference>
<dbReference type="Pfam" id="PF17820">
    <property type="entry name" value="PDZ_6"/>
    <property type="match status" value="1"/>
</dbReference>
<organism evidence="12 13">
    <name type="scientific">Weissella viridescens</name>
    <name type="common">Lactobacillus viridescens</name>
    <dbReference type="NCBI Taxonomy" id="1629"/>
    <lineage>
        <taxon>Bacteria</taxon>
        <taxon>Bacillati</taxon>
        <taxon>Bacillota</taxon>
        <taxon>Bacilli</taxon>
        <taxon>Lactobacillales</taxon>
        <taxon>Lactobacillaceae</taxon>
        <taxon>Weissella</taxon>
    </lineage>
</organism>
<dbReference type="InterPro" id="IPR036034">
    <property type="entry name" value="PDZ_sf"/>
</dbReference>
<dbReference type="SUPFAM" id="SSF50156">
    <property type="entry name" value="PDZ domain-like"/>
    <property type="match status" value="1"/>
</dbReference>
<gene>
    <name evidence="12" type="ORF">IV50_GL001223</name>
</gene>
<dbReference type="RefSeq" id="WP_057746582.1">
    <property type="nucleotide sequence ID" value="NZ_BJLU01000006.1"/>
</dbReference>
<comment type="caution">
    <text evidence="12">The sequence shown here is derived from an EMBL/GenBank/DDBJ whole genome shotgun (WGS) entry which is preliminary data.</text>
</comment>
<evidence type="ECO:0000256" key="6">
    <source>
        <dbReference type="ARBA" id="ARBA00022801"/>
    </source>
</evidence>
<keyword evidence="5 11" id="KW-0812">Transmembrane</keyword>
<dbReference type="NCBIfam" id="TIGR00054">
    <property type="entry name" value="RIP metalloprotease RseP"/>
    <property type="match status" value="1"/>
</dbReference>
<keyword evidence="9 11" id="KW-0482">Metalloprotease</keyword>
<name>A0A0R2GYP4_WEIVI</name>
<feature type="transmembrane region" description="Helical" evidence="11">
    <location>
        <begin position="390"/>
        <end position="409"/>
    </location>
</feature>
<evidence type="ECO:0000256" key="1">
    <source>
        <dbReference type="ARBA" id="ARBA00001947"/>
    </source>
</evidence>
<keyword evidence="8 11" id="KW-1133">Transmembrane helix</keyword>
<evidence type="ECO:0000256" key="7">
    <source>
        <dbReference type="ARBA" id="ARBA00022833"/>
    </source>
</evidence>
<evidence type="ECO:0000256" key="3">
    <source>
        <dbReference type="ARBA" id="ARBA00007931"/>
    </source>
</evidence>
<comment type="similarity">
    <text evidence="3 11">Belongs to the peptidase M50B family.</text>
</comment>
<feature type="transmembrane region" description="Helical" evidence="11">
    <location>
        <begin position="336"/>
        <end position="357"/>
    </location>
</feature>
<dbReference type="GO" id="GO:0046872">
    <property type="term" value="F:metal ion binding"/>
    <property type="evidence" value="ECO:0007669"/>
    <property type="project" value="UniProtKB-KW"/>
</dbReference>
<dbReference type="InterPro" id="IPR004387">
    <property type="entry name" value="Pept_M50_Zn"/>
</dbReference>